<keyword evidence="1" id="KW-0442">Lipid degradation</keyword>
<organism evidence="4 5">
    <name type="scientific">Roseovarius atlanticus</name>
    <dbReference type="NCBI Taxonomy" id="1641875"/>
    <lineage>
        <taxon>Bacteria</taxon>
        <taxon>Pseudomonadati</taxon>
        <taxon>Pseudomonadota</taxon>
        <taxon>Alphaproteobacteria</taxon>
        <taxon>Rhodobacterales</taxon>
        <taxon>Roseobacteraceae</taxon>
        <taxon>Roseovarius</taxon>
    </lineage>
</organism>
<comment type="catalytic activity">
    <reaction evidence="1">
        <text>a 1,2-diacyl-sn-glycero-3-phospho-(1'-sn-glycero-3'-phosphate) + H2O = a 1,2-diacyl-sn-glycero-3-phospho-(1'-sn-glycerol) + phosphate</text>
        <dbReference type="Rhea" id="RHEA:33751"/>
        <dbReference type="ChEBI" id="CHEBI:15377"/>
        <dbReference type="ChEBI" id="CHEBI:43474"/>
        <dbReference type="ChEBI" id="CHEBI:60110"/>
        <dbReference type="ChEBI" id="CHEBI:64716"/>
        <dbReference type="EC" id="3.1.3.27"/>
    </reaction>
</comment>
<dbReference type="SUPFAM" id="SSF101307">
    <property type="entry name" value="YutG-like"/>
    <property type="match status" value="1"/>
</dbReference>
<evidence type="ECO:0000256" key="2">
    <source>
        <dbReference type="SAM" id="Phobius"/>
    </source>
</evidence>
<evidence type="ECO:0000313" key="5">
    <source>
        <dbReference type="Proteomes" id="UP000051295"/>
    </source>
</evidence>
<dbReference type="EMBL" id="LAXJ01000002">
    <property type="protein sequence ID" value="KRS14315.1"/>
    <property type="molecule type" value="Genomic_DNA"/>
</dbReference>
<dbReference type="PANTHER" id="PTHR36305">
    <property type="entry name" value="PHOSPHATIDYLGLYCEROPHOSPHATASE A"/>
    <property type="match status" value="1"/>
</dbReference>
<evidence type="ECO:0000259" key="3">
    <source>
        <dbReference type="Pfam" id="PF04608"/>
    </source>
</evidence>
<dbReference type="Pfam" id="PF04608">
    <property type="entry name" value="PgpA"/>
    <property type="match status" value="1"/>
</dbReference>
<keyword evidence="1 2" id="KW-0472">Membrane</keyword>
<dbReference type="PATRIC" id="fig|1641875.4.peg.1257"/>
<proteinExistence type="predicted"/>
<feature type="transmembrane region" description="Helical" evidence="2">
    <location>
        <begin position="142"/>
        <end position="163"/>
    </location>
</feature>
<dbReference type="RefSeq" id="WP_057789350.1">
    <property type="nucleotide sequence ID" value="NZ_LAXJ01000002.1"/>
</dbReference>
<reference evidence="4 5" key="1">
    <citation type="submission" date="2015-04" db="EMBL/GenBank/DDBJ databases">
        <title>The draft genome sequence of Roseovarius sp.R12b.</title>
        <authorList>
            <person name="Li G."/>
            <person name="Lai Q."/>
            <person name="Shao Z."/>
            <person name="Yan P."/>
        </authorList>
    </citation>
    <scope>NUCLEOTIDE SEQUENCE [LARGE SCALE GENOMIC DNA]</scope>
    <source>
        <strain evidence="4 5">R12B</strain>
    </source>
</reference>
<sequence length="165" mass="17226">MRAAQLIATFGGVGYLRPAPGTWGSLAALPVAALLHVIGGPVLLGLGIVASFALGWWATALETKGKEDHDPSEIVIDEVAGQWLAFLPVSIGAAHAGAALWALWPGFVTAFLLFRLFDIWKPGPVGWADRQGGAFGVMLDDLIAGLFAALGVMLFAWLSHGVLGL</sequence>
<dbReference type="OrthoDB" id="9804091at2"/>
<dbReference type="UniPathway" id="UPA00084">
    <property type="reaction ID" value="UER00504"/>
</dbReference>
<name>A0A0T5NZK6_9RHOB</name>
<comment type="cofactor">
    <cofactor evidence="1">
        <name>Mg(2+)</name>
        <dbReference type="ChEBI" id="CHEBI:18420"/>
    </cofactor>
</comment>
<keyword evidence="1" id="KW-0595">Phospholipid degradation</keyword>
<dbReference type="GO" id="GO:0008962">
    <property type="term" value="F:phosphatidylglycerophosphatase activity"/>
    <property type="evidence" value="ECO:0007669"/>
    <property type="project" value="UniProtKB-EC"/>
</dbReference>
<feature type="domain" description="YutG/PgpA" evidence="3">
    <location>
        <begin position="6"/>
        <end position="155"/>
    </location>
</feature>
<dbReference type="GO" id="GO:0006655">
    <property type="term" value="P:phosphatidylglycerol biosynthetic process"/>
    <property type="evidence" value="ECO:0007669"/>
    <property type="project" value="UniProtKB-UniPathway"/>
</dbReference>
<dbReference type="PANTHER" id="PTHR36305:SF1">
    <property type="entry name" value="PHOSPHATIDYLGLYCEROPHOSPHATASE A"/>
    <property type="match status" value="1"/>
</dbReference>
<dbReference type="AlphaFoldDB" id="A0A0T5NZK6"/>
<gene>
    <name evidence="4" type="ORF">XM53_00855</name>
</gene>
<keyword evidence="1" id="KW-0378">Hydrolase</keyword>
<keyword evidence="1" id="KW-0997">Cell inner membrane</keyword>
<dbReference type="InterPro" id="IPR007686">
    <property type="entry name" value="YutG/PgpA"/>
</dbReference>
<dbReference type="GO" id="GO:0005886">
    <property type="term" value="C:plasma membrane"/>
    <property type="evidence" value="ECO:0007669"/>
    <property type="project" value="UniProtKB-SubCell"/>
</dbReference>
<keyword evidence="1" id="KW-0443">Lipid metabolism</keyword>
<comment type="subcellular location">
    <subcellularLocation>
        <location evidence="1">Cell inner membrane</location>
        <topology evidence="1">Multi-pass membrane protein</topology>
    </subcellularLocation>
</comment>
<feature type="transmembrane region" description="Helical" evidence="2">
    <location>
        <begin position="34"/>
        <end position="57"/>
    </location>
</feature>
<keyword evidence="1" id="KW-1003">Cell membrane</keyword>
<evidence type="ECO:0000313" key="4">
    <source>
        <dbReference type="EMBL" id="KRS14315.1"/>
    </source>
</evidence>
<keyword evidence="1" id="KW-1208">Phospholipid metabolism</keyword>
<keyword evidence="1 2" id="KW-0812">Transmembrane</keyword>
<dbReference type="CDD" id="cd06971">
    <property type="entry name" value="PgpA"/>
    <property type="match status" value="1"/>
</dbReference>
<keyword evidence="5" id="KW-1185">Reference proteome</keyword>
<comment type="function">
    <text evidence="1">Lipid phosphatase which dephosphorylates phosphatidylglycerophosphate (PGP) to phosphatidylglycerol (PG).</text>
</comment>
<accession>A0A0T5NZK6</accession>
<protein>
    <recommendedName>
        <fullName evidence="1">Phosphatidylglycerophosphatase A</fullName>
        <ecNumber evidence="1">3.1.3.27</ecNumber>
    </recommendedName>
    <alternativeName>
        <fullName evidence="1">Phosphatidylglycerolphosphate phosphatase A</fullName>
    </alternativeName>
</protein>
<dbReference type="STRING" id="1641875.XM53_00855"/>
<dbReference type="InterPro" id="IPR036681">
    <property type="entry name" value="PgpA-like_sf"/>
</dbReference>
<dbReference type="InterPro" id="IPR026037">
    <property type="entry name" value="PgpA"/>
</dbReference>
<comment type="pathway">
    <text evidence="1">Phospholipid metabolism; phosphatidylglycerol biosynthesis; phosphatidylglycerol from CDP-diacylglycerol: step 2/2.</text>
</comment>
<dbReference type="GO" id="GO:0009395">
    <property type="term" value="P:phospholipid catabolic process"/>
    <property type="evidence" value="ECO:0007669"/>
    <property type="project" value="UniProtKB-KW"/>
</dbReference>
<dbReference type="GO" id="GO:0046872">
    <property type="term" value="F:metal ion binding"/>
    <property type="evidence" value="ECO:0007669"/>
    <property type="project" value="UniProtKB-KW"/>
</dbReference>
<keyword evidence="1" id="KW-0479">Metal-binding</keyword>
<keyword evidence="1" id="KW-0460">Magnesium</keyword>
<dbReference type="PIRSF" id="PIRSF006162">
    <property type="entry name" value="PgpA"/>
    <property type="match status" value="1"/>
</dbReference>
<evidence type="ECO:0000256" key="1">
    <source>
        <dbReference type="PIRNR" id="PIRNR006162"/>
    </source>
</evidence>
<keyword evidence="2" id="KW-1133">Transmembrane helix</keyword>
<dbReference type="EC" id="3.1.3.27" evidence="1"/>
<comment type="caution">
    <text evidence="4">The sequence shown here is derived from an EMBL/GenBank/DDBJ whole genome shotgun (WGS) entry which is preliminary data.</text>
</comment>
<dbReference type="Proteomes" id="UP000051295">
    <property type="component" value="Unassembled WGS sequence"/>
</dbReference>